<dbReference type="FunFam" id="3.30.70.141:FF:000003">
    <property type="entry name" value="Nucleoside diphosphate kinase"/>
    <property type="match status" value="1"/>
</dbReference>
<keyword evidence="6" id="KW-0479">Metal-binding</keyword>
<evidence type="ECO:0000256" key="3">
    <source>
        <dbReference type="ARBA" id="ARBA00012966"/>
    </source>
</evidence>
<feature type="domain" description="Nucleoside diphosphate kinase-like" evidence="14">
    <location>
        <begin position="1"/>
        <end position="132"/>
    </location>
</feature>
<dbReference type="Gene3D" id="3.30.70.141">
    <property type="entry name" value="Nucleoside diphosphate kinase-like domain"/>
    <property type="match status" value="1"/>
</dbReference>
<reference evidence="15 16" key="1">
    <citation type="journal article" date="2020" name="Genome Biol. Evol.">
        <title>Comparative genomics of strictly vertically transmitted, feminizing microsporidia endosymbionts of amphipod crustaceans.</title>
        <authorList>
            <person name="Cormier A."/>
            <person name="Chebbi M.A."/>
            <person name="Giraud I."/>
            <person name="Wattier R."/>
            <person name="Teixeira M."/>
            <person name="Gilbert C."/>
            <person name="Rigaud T."/>
            <person name="Cordaux R."/>
        </authorList>
    </citation>
    <scope>NUCLEOTIDE SEQUENCE [LARGE SCALE GENOMIC DNA]</scope>
    <source>
        <strain evidence="15 16">Ou3-Ou53</strain>
    </source>
</reference>
<feature type="binding site" evidence="12">
    <location>
        <position position="85"/>
    </location>
    <ligand>
        <name>ATP</name>
        <dbReference type="ChEBI" id="CHEBI:30616"/>
    </ligand>
</feature>
<keyword evidence="11" id="KW-0546">Nucleotide metabolism</keyword>
<keyword evidence="5" id="KW-0808">Transferase</keyword>
<evidence type="ECO:0000256" key="9">
    <source>
        <dbReference type="ARBA" id="ARBA00022840"/>
    </source>
</evidence>
<dbReference type="SMART" id="SM00562">
    <property type="entry name" value="NDK"/>
    <property type="match status" value="1"/>
</dbReference>
<sequence>MSSTYIMIKPEGVKRGIVGKIIQRFEDKGLVLKRITSKIPTKELVREHYAHLSTKPFFESMVNKLSSDIVVCMEWEGKDIIDVTRSLIGATNPILASPGTIRGDWALDIDNNLVHGSDSAENAKRELDLWFA</sequence>
<feature type="active site" description="Pros-phosphohistidine intermediate" evidence="12">
    <location>
        <position position="115"/>
    </location>
</feature>
<keyword evidence="9" id="KW-0067">ATP-binding</keyword>
<dbReference type="EC" id="2.7.4.6" evidence="3"/>
<dbReference type="InterPro" id="IPR036850">
    <property type="entry name" value="NDK-like_dom_sf"/>
</dbReference>
<dbReference type="AlphaFoldDB" id="A0A9P6GWS5"/>
<gene>
    <name evidence="15" type="primary">ndk_0</name>
    <name evidence="15" type="ORF">NGRA_2616</name>
</gene>
<organism evidence="15 16">
    <name type="scientific">Nosema granulosis</name>
    <dbReference type="NCBI Taxonomy" id="83296"/>
    <lineage>
        <taxon>Eukaryota</taxon>
        <taxon>Fungi</taxon>
        <taxon>Fungi incertae sedis</taxon>
        <taxon>Microsporidia</taxon>
        <taxon>Nosematidae</taxon>
        <taxon>Nosema</taxon>
    </lineage>
</organism>
<dbReference type="PRINTS" id="PR01243">
    <property type="entry name" value="NUCDPKINASE"/>
</dbReference>
<keyword evidence="16" id="KW-1185">Reference proteome</keyword>
<evidence type="ECO:0000256" key="10">
    <source>
        <dbReference type="ARBA" id="ARBA00022842"/>
    </source>
</evidence>
<proteinExistence type="inferred from homology"/>
<dbReference type="GO" id="GO:0006241">
    <property type="term" value="P:CTP biosynthetic process"/>
    <property type="evidence" value="ECO:0007669"/>
    <property type="project" value="InterPro"/>
</dbReference>
<dbReference type="Pfam" id="PF00334">
    <property type="entry name" value="NDK"/>
    <property type="match status" value="1"/>
</dbReference>
<dbReference type="NCBIfam" id="NF001908">
    <property type="entry name" value="PRK00668.1"/>
    <property type="match status" value="1"/>
</dbReference>
<evidence type="ECO:0000256" key="8">
    <source>
        <dbReference type="ARBA" id="ARBA00022777"/>
    </source>
</evidence>
<dbReference type="EMBL" id="SBJO01000326">
    <property type="protein sequence ID" value="KAF9761483.1"/>
    <property type="molecule type" value="Genomic_DNA"/>
</dbReference>
<keyword evidence="8 15" id="KW-0418">Kinase</keyword>
<evidence type="ECO:0000259" key="14">
    <source>
        <dbReference type="SMART" id="SM00562"/>
    </source>
</evidence>
<evidence type="ECO:0000256" key="4">
    <source>
        <dbReference type="ARBA" id="ARBA00017632"/>
    </source>
</evidence>
<evidence type="ECO:0000313" key="16">
    <source>
        <dbReference type="Proteomes" id="UP000740883"/>
    </source>
</evidence>
<dbReference type="OrthoDB" id="2162449at2759"/>
<dbReference type="CDD" id="cd04413">
    <property type="entry name" value="NDPk_I"/>
    <property type="match status" value="1"/>
</dbReference>
<evidence type="ECO:0000256" key="6">
    <source>
        <dbReference type="ARBA" id="ARBA00022723"/>
    </source>
</evidence>
<accession>A0A9P6GWS5</accession>
<dbReference type="InterPro" id="IPR001564">
    <property type="entry name" value="Nucleoside_diP_kinase"/>
</dbReference>
<dbReference type="GO" id="GO:0006228">
    <property type="term" value="P:UTP biosynthetic process"/>
    <property type="evidence" value="ECO:0007669"/>
    <property type="project" value="InterPro"/>
</dbReference>
<keyword evidence="7" id="KW-0547">Nucleotide-binding</keyword>
<name>A0A9P6GWS5_9MICR</name>
<protein>
    <recommendedName>
        <fullName evidence="4">Nucleoside diphosphate kinase</fullName>
        <ecNumber evidence="3">2.7.4.6</ecNumber>
    </recommendedName>
</protein>
<feature type="binding site" evidence="12">
    <location>
        <position position="102"/>
    </location>
    <ligand>
        <name>ATP</name>
        <dbReference type="ChEBI" id="CHEBI:30616"/>
    </ligand>
</feature>
<dbReference type="GO" id="GO:0046872">
    <property type="term" value="F:metal ion binding"/>
    <property type="evidence" value="ECO:0007669"/>
    <property type="project" value="UniProtKB-KW"/>
</dbReference>
<dbReference type="SUPFAM" id="SSF54919">
    <property type="entry name" value="Nucleoside diphosphate kinase, NDK"/>
    <property type="match status" value="1"/>
</dbReference>
<evidence type="ECO:0000313" key="15">
    <source>
        <dbReference type="EMBL" id="KAF9761483.1"/>
    </source>
</evidence>
<evidence type="ECO:0000256" key="5">
    <source>
        <dbReference type="ARBA" id="ARBA00022679"/>
    </source>
</evidence>
<comment type="cofactor">
    <cofactor evidence="1">
        <name>Mg(2+)</name>
        <dbReference type="ChEBI" id="CHEBI:18420"/>
    </cofactor>
</comment>
<dbReference type="GO" id="GO:0006183">
    <property type="term" value="P:GTP biosynthetic process"/>
    <property type="evidence" value="ECO:0007669"/>
    <property type="project" value="InterPro"/>
</dbReference>
<dbReference type="Proteomes" id="UP000740883">
    <property type="component" value="Unassembled WGS sequence"/>
</dbReference>
<feature type="binding site" evidence="12">
    <location>
        <position position="9"/>
    </location>
    <ligand>
        <name>ATP</name>
        <dbReference type="ChEBI" id="CHEBI:30616"/>
    </ligand>
</feature>
<feature type="binding site" evidence="12">
    <location>
        <position position="91"/>
    </location>
    <ligand>
        <name>ATP</name>
        <dbReference type="ChEBI" id="CHEBI:30616"/>
    </ligand>
</feature>
<feature type="binding site" evidence="12">
    <location>
        <position position="57"/>
    </location>
    <ligand>
        <name>ATP</name>
        <dbReference type="ChEBI" id="CHEBI:30616"/>
    </ligand>
</feature>
<evidence type="ECO:0000256" key="1">
    <source>
        <dbReference type="ARBA" id="ARBA00001946"/>
    </source>
</evidence>
<evidence type="ECO:0000256" key="7">
    <source>
        <dbReference type="ARBA" id="ARBA00022741"/>
    </source>
</evidence>
<keyword evidence="10" id="KW-0460">Magnesium</keyword>
<dbReference type="PROSITE" id="PS51374">
    <property type="entry name" value="NDPK_LIKE"/>
    <property type="match status" value="1"/>
</dbReference>
<dbReference type="InterPro" id="IPR034907">
    <property type="entry name" value="NDK-like_dom"/>
</dbReference>
<dbReference type="GO" id="GO:0004550">
    <property type="term" value="F:nucleoside diphosphate kinase activity"/>
    <property type="evidence" value="ECO:0007669"/>
    <property type="project" value="UniProtKB-EC"/>
</dbReference>
<evidence type="ECO:0000256" key="11">
    <source>
        <dbReference type="ARBA" id="ARBA00023080"/>
    </source>
</evidence>
<comment type="caution">
    <text evidence="15">The sequence shown here is derived from an EMBL/GenBank/DDBJ whole genome shotgun (WGS) entry which is preliminary data.</text>
</comment>
<dbReference type="PANTHER" id="PTHR11349">
    <property type="entry name" value="NUCLEOSIDE DIPHOSPHATE KINASE"/>
    <property type="match status" value="1"/>
</dbReference>
<evidence type="ECO:0000256" key="2">
    <source>
        <dbReference type="ARBA" id="ARBA00008142"/>
    </source>
</evidence>
<comment type="similarity">
    <text evidence="2 12 13">Belongs to the NDK family.</text>
</comment>
<dbReference type="GO" id="GO:0005524">
    <property type="term" value="F:ATP binding"/>
    <property type="evidence" value="ECO:0007669"/>
    <property type="project" value="UniProtKB-KW"/>
</dbReference>
<feature type="binding site" evidence="12">
    <location>
        <position position="112"/>
    </location>
    <ligand>
        <name>ATP</name>
        <dbReference type="ChEBI" id="CHEBI:30616"/>
    </ligand>
</feature>
<evidence type="ECO:0000256" key="12">
    <source>
        <dbReference type="PROSITE-ProRule" id="PRU00706"/>
    </source>
</evidence>
<evidence type="ECO:0000256" key="13">
    <source>
        <dbReference type="RuleBase" id="RU004011"/>
    </source>
</evidence>